<name>A0AAU9JSH6_9CILI</name>
<feature type="domain" description="Protein kinase" evidence="10">
    <location>
        <begin position="322"/>
        <end position="578"/>
    </location>
</feature>
<dbReference type="PROSITE" id="PS50297">
    <property type="entry name" value="ANK_REP_REGION"/>
    <property type="match status" value="2"/>
</dbReference>
<evidence type="ECO:0000256" key="4">
    <source>
        <dbReference type="ARBA" id="ARBA00022741"/>
    </source>
</evidence>
<dbReference type="AlphaFoldDB" id="A0AAU9JSH6"/>
<dbReference type="PROSITE" id="PS50088">
    <property type="entry name" value="ANK_REPEAT"/>
    <property type="match status" value="2"/>
</dbReference>
<feature type="repeat" description="ANK" evidence="7">
    <location>
        <begin position="160"/>
        <end position="192"/>
    </location>
</feature>
<accession>A0AAU9JSH6</accession>
<dbReference type="PROSITE" id="PS00107">
    <property type="entry name" value="PROTEIN_KINASE_ATP"/>
    <property type="match status" value="1"/>
</dbReference>
<dbReference type="Pfam" id="PF00069">
    <property type="entry name" value="Pkinase"/>
    <property type="match status" value="1"/>
</dbReference>
<keyword evidence="12" id="KW-1185">Reference proteome</keyword>
<evidence type="ECO:0000256" key="1">
    <source>
        <dbReference type="ARBA" id="ARBA00022527"/>
    </source>
</evidence>
<dbReference type="GO" id="GO:0005524">
    <property type="term" value="F:ATP binding"/>
    <property type="evidence" value="ECO:0007669"/>
    <property type="project" value="UniProtKB-UniRule"/>
</dbReference>
<protein>
    <recommendedName>
        <fullName evidence="10">Protein kinase domain-containing protein</fullName>
    </recommendedName>
</protein>
<feature type="binding site" evidence="8">
    <location>
        <position position="351"/>
    </location>
    <ligand>
        <name>ATP</name>
        <dbReference type="ChEBI" id="CHEBI:30616"/>
    </ligand>
</feature>
<evidence type="ECO:0000313" key="11">
    <source>
        <dbReference type="EMBL" id="CAG9329835.1"/>
    </source>
</evidence>
<dbReference type="InterPro" id="IPR011009">
    <property type="entry name" value="Kinase-like_dom_sf"/>
</dbReference>
<keyword evidence="7" id="KW-0040">ANK repeat</keyword>
<dbReference type="FunFam" id="1.10.510.10:FF:000008">
    <property type="entry name" value="Non-specific serine/threonine protein kinase"/>
    <property type="match status" value="1"/>
</dbReference>
<dbReference type="SMART" id="SM00248">
    <property type="entry name" value="ANK"/>
    <property type="match status" value="3"/>
</dbReference>
<keyword evidence="4 8" id="KW-0547">Nucleotide-binding</keyword>
<feature type="region of interest" description="Disordered" evidence="9">
    <location>
        <begin position="38"/>
        <end position="73"/>
    </location>
</feature>
<evidence type="ECO:0000256" key="5">
    <source>
        <dbReference type="ARBA" id="ARBA00022777"/>
    </source>
</evidence>
<dbReference type="PANTHER" id="PTHR24351">
    <property type="entry name" value="RIBOSOMAL PROTEIN S6 KINASE"/>
    <property type="match status" value="1"/>
</dbReference>
<evidence type="ECO:0000256" key="3">
    <source>
        <dbReference type="ARBA" id="ARBA00022679"/>
    </source>
</evidence>
<dbReference type="InterPro" id="IPR017441">
    <property type="entry name" value="Protein_kinase_ATP_BS"/>
</dbReference>
<sequence length="633" mass="72394">MEGGLFSGLRKLLSGLACYQARPSIDIDNFMSSNHFDSQNKTAEDASNTTHYNHAKKSQKTIQKLKTHDETSPKFTRKKSLTVTEKTQAVYQDQNFNDKDLSQFHTEPIRNPKHLYSNKRKINEMLWEAIETADPDLCRSLLDEKVYGSLKAQLSFRGEDNKTPLHLAVEIGNIKVIETLLEKAENSDINSQDNNWQTPLHIACKNGKKKIAKILLSAGARTDITDTKGKKPLDVAIDYGYQPLIAIFNKQTQKAVPDSPLPSQEDETIEIQTFEEAEVEQMMQRLSTPFIPNDKGKEKASKVPVFDEEEKSEKKKVTASDFEAISQLGKGSFGEVFLVKKIGTDKLYAMKILRKNKIIGQNLVKYALTERNVMSYFNHPFIVGLKYAFQTTDKLFLILDYCPGGDLTSYIIKEKKFDEKRARIYLCEILLALEELHKRDIIYRDLKPDNVVLDAQGHAMLTDFGLSKEGVFDNNSAKSFCGSVAYLAPEMLKRKGHGKAVDWYLLGVLLYEMLVGVPPYYANNREQLFYNIQNAKLKLPPFLSPEAKNLLKGLLERDPNRRLGSHYDAEEIKRYEFFDGIDWAKVMRRELKPPKPARKFIPPTNMPQYKVRGRQHSPESDANRLENWTFIAE</sequence>
<evidence type="ECO:0000256" key="2">
    <source>
        <dbReference type="ARBA" id="ARBA00022553"/>
    </source>
</evidence>
<dbReference type="InterPro" id="IPR002110">
    <property type="entry name" value="Ankyrin_rpt"/>
</dbReference>
<feature type="compositionally biased region" description="Polar residues" evidence="9">
    <location>
        <begin position="38"/>
        <end position="52"/>
    </location>
</feature>
<feature type="repeat" description="ANK" evidence="7">
    <location>
        <begin position="195"/>
        <end position="227"/>
    </location>
</feature>
<dbReference type="SUPFAM" id="SSF48403">
    <property type="entry name" value="Ankyrin repeat"/>
    <property type="match status" value="1"/>
</dbReference>
<dbReference type="Gene3D" id="3.30.200.20">
    <property type="entry name" value="Phosphorylase Kinase, domain 1"/>
    <property type="match status" value="1"/>
</dbReference>
<dbReference type="PROSITE" id="PS50011">
    <property type="entry name" value="PROTEIN_KINASE_DOM"/>
    <property type="match status" value="1"/>
</dbReference>
<dbReference type="InterPro" id="IPR008271">
    <property type="entry name" value="Ser/Thr_kinase_AS"/>
</dbReference>
<organism evidence="11 12">
    <name type="scientific">Blepharisma stoltei</name>
    <dbReference type="NCBI Taxonomy" id="1481888"/>
    <lineage>
        <taxon>Eukaryota</taxon>
        <taxon>Sar</taxon>
        <taxon>Alveolata</taxon>
        <taxon>Ciliophora</taxon>
        <taxon>Postciliodesmatophora</taxon>
        <taxon>Heterotrichea</taxon>
        <taxon>Heterotrichida</taxon>
        <taxon>Blepharismidae</taxon>
        <taxon>Blepharisma</taxon>
    </lineage>
</organism>
<dbReference type="SMART" id="SM00220">
    <property type="entry name" value="S_TKc"/>
    <property type="match status" value="1"/>
</dbReference>
<feature type="compositionally biased region" description="Basic residues" evidence="9">
    <location>
        <begin position="53"/>
        <end position="65"/>
    </location>
</feature>
<dbReference type="InterPro" id="IPR045270">
    <property type="entry name" value="STKc_AGC"/>
</dbReference>
<evidence type="ECO:0000256" key="9">
    <source>
        <dbReference type="SAM" id="MobiDB-lite"/>
    </source>
</evidence>
<dbReference type="Gene3D" id="1.25.40.20">
    <property type="entry name" value="Ankyrin repeat-containing domain"/>
    <property type="match status" value="1"/>
</dbReference>
<keyword evidence="3" id="KW-0808">Transferase</keyword>
<evidence type="ECO:0000259" key="10">
    <source>
        <dbReference type="PROSITE" id="PS50011"/>
    </source>
</evidence>
<keyword evidence="1" id="KW-0723">Serine/threonine-protein kinase</keyword>
<dbReference type="Pfam" id="PF12796">
    <property type="entry name" value="Ank_2"/>
    <property type="match status" value="1"/>
</dbReference>
<dbReference type="Proteomes" id="UP001162131">
    <property type="component" value="Unassembled WGS sequence"/>
</dbReference>
<keyword evidence="6 8" id="KW-0067">ATP-binding</keyword>
<dbReference type="PROSITE" id="PS00108">
    <property type="entry name" value="PROTEIN_KINASE_ST"/>
    <property type="match status" value="1"/>
</dbReference>
<keyword evidence="5" id="KW-0418">Kinase</keyword>
<dbReference type="GO" id="GO:0004674">
    <property type="term" value="F:protein serine/threonine kinase activity"/>
    <property type="evidence" value="ECO:0007669"/>
    <property type="project" value="UniProtKB-KW"/>
</dbReference>
<dbReference type="InterPro" id="IPR036770">
    <property type="entry name" value="Ankyrin_rpt-contain_sf"/>
</dbReference>
<feature type="region of interest" description="Disordered" evidence="9">
    <location>
        <begin position="594"/>
        <end position="623"/>
    </location>
</feature>
<dbReference type="InterPro" id="IPR000719">
    <property type="entry name" value="Prot_kinase_dom"/>
</dbReference>
<dbReference type="SUPFAM" id="SSF56112">
    <property type="entry name" value="Protein kinase-like (PK-like)"/>
    <property type="match status" value="1"/>
</dbReference>
<dbReference type="CDD" id="cd05123">
    <property type="entry name" value="STKc_AGC"/>
    <property type="match status" value="1"/>
</dbReference>
<evidence type="ECO:0000256" key="8">
    <source>
        <dbReference type="PROSITE-ProRule" id="PRU10141"/>
    </source>
</evidence>
<evidence type="ECO:0000256" key="6">
    <source>
        <dbReference type="ARBA" id="ARBA00022840"/>
    </source>
</evidence>
<evidence type="ECO:0000313" key="12">
    <source>
        <dbReference type="Proteomes" id="UP001162131"/>
    </source>
</evidence>
<keyword evidence="2" id="KW-0597">Phosphoprotein</keyword>
<comment type="caution">
    <text evidence="11">The sequence shown here is derived from an EMBL/GenBank/DDBJ whole genome shotgun (WGS) entry which is preliminary data.</text>
</comment>
<dbReference type="Gene3D" id="1.10.510.10">
    <property type="entry name" value="Transferase(Phosphotransferase) domain 1"/>
    <property type="match status" value="1"/>
</dbReference>
<dbReference type="FunFam" id="3.30.200.20:FF:000042">
    <property type="entry name" value="Aurora kinase A"/>
    <property type="match status" value="1"/>
</dbReference>
<gene>
    <name evidence="11" type="ORF">BSTOLATCC_MIC49876</name>
</gene>
<dbReference type="EMBL" id="CAJZBQ010000049">
    <property type="protein sequence ID" value="CAG9329835.1"/>
    <property type="molecule type" value="Genomic_DNA"/>
</dbReference>
<proteinExistence type="predicted"/>
<evidence type="ECO:0000256" key="7">
    <source>
        <dbReference type="PROSITE-ProRule" id="PRU00023"/>
    </source>
</evidence>
<reference evidence="11" key="1">
    <citation type="submission" date="2021-09" db="EMBL/GenBank/DDBJ databases">
        <authorList>
            <consortium name="AG Swart"/>
            <person name="Singh M."/>
            <person name="Singh A."/>
            <person name="Seah K."/>
            <person name="Emmerich C."/>
        </authorList>
    </citation>
    <scope>NUCLEOTIDE SEQUENCE</scope>
    <source>
        <strain evidence="11">ATCC30299</strain>
    </source>
</reference>